<dbReference type="Proteomes" id="UP000541810">
    <property type="component" value="Unassembled WGS sequence"/>
</dbReference>
<evidence type="ECO:0000313" key="2">
    <source>
        <dbReference type="Proteomes" id="UP000541810"/>
    </source>
</evidence>
<dbReference type="RefSeq" id="WP_184679001.1">
    <property type="nucleotide sequence ID" value="NZ_JACHGY010000001.1"/>
</dbReference>
<dbReference type="EMBL" id="JACHGY010000001">
    <property type="protein sequence ID" value="MBB6431544.1"/>
    <property type="molecule type" value="Genomic_DNA"/>
</dbReference>
<comment type="caution">
    <text evidence="1">The sequence shown here is derived from an EMBL/GenBank/DDBJ whole genome shotgun (WGS) entry which is preliminary data.</text>
</comment>
<name>A0A7X0HBU4_9BACT</name>
<reference evidence="1 2" key="1">
    <citation type="submission" date="2020-08" db="EMBL/GenBank/DDBJ databases">
        <title>Genomic Encyclopedia of Type Strains, Phase IV (KMG-IV): sequencing the most valuable type-strain genomes for metagenomic binning, comparative biology and taxonomic classification.</title>
        <authorList>
            <person name="Goeker M."/>
        </authorList>
    </citation>
    <scope>NUCLEOTIDE SEQUENCE [LARGE SCALE GENOMIC DNA]</scope>
    <source>
        <strain evidence="1 2">DSM 103725</strain>
    </source>
</reference>
<gene>
    <name evidence="1" type="ORF">HNQ40_003350</name>
</gene>
<accession>A0A7X0HBU4</accession>
<organism evidence="1 2">
    <name type="scientific">Algisphaera agarilytica</name>
    <dbReference type="NCBI Taxonomy" id="1385975"/>
    <lineage>
        <taxon>Bacteria</taxon>
        <taxon>Pseudomonadati</taxon>
        <taxon>Planctomycetota</taxon>
        <taxon>Phycisphaerae</taxon>
        <taxon>Phycisphaerales</taxon>
        <taxon>Phycisphaeraceae</taxon>
        <taxon>Algisphaera</taxon>
    </lineage>
</organism>
<keyword evidence="2" id="KW-1185">Reference proteome</keyword>
<proteinExistence type="predicted"/>
<evidence type="ECO:0000313" key="1">
    <source>
        <dbReference type="EMBL" id="MBB6431544.1"/>
    </source>
</evidence>
<sequence length="122" mass="13562">MPTKRKDITATFKPMFWDDLDGRTGTAPNIRDRYMTLKADAGAVSRQRDILCQRAVFMCVCLETMECEAVATGKFDAGVYTQMSNALLGLLKALGLERHVKKAGGLKDYIRERQAEAEEVAA</sequence>
<protein>
    <submittedName>
        <fullName evidence="1">Uncharacterized protein</fullName>
    </submittedName>
</protein>
<dbReference type="AlphaFoldDB" id="A0A7X0HBU4"/>